<dbReference type="InterPro" id="IPR001173">
    <property type="entry name" value="Glyco_trans_2-like"/>
</dbReference>
<organism evidence="9 10">
    <name type="scientific">Methylobacterium terricola</name>
    <dbReference type="NCBI Taxonomy" id="2583531"/>
    <lineage>
        <taxon>Bacteria</taxon>
        <taxon>Pseudomonadati</taxon>
        <taxon>Pseudomonadota</taxon>
        <taxon>Alphaproteobacteria</taxon>
        <taxon>Hyphomicrobiales</taxon>
        <taxon>Methylobacteriaceae</taxon>
        <taxon>Methylobacterium</taxon>
    </lineage>
</organism>
<comment type="subcellular location">
    <subcellularLocation>
        <location evidence="7">Cell inner membrane</location>
    </subcellularLocation>
    <subcellularLocation>
        <location evidence="1">Endomembrane system</location>
        <topology evidence="1">Multi-pass membrane protein</topology>
    </subcellularLocation>
</comment>
<keyword evidence="7" id="KW-0135">Cellulose biosynthesis</keyword>
<dbReference type="RefSeq" id="WP_139033530.1">
    <property type="nucleotide sequence ID" value="NZ_VDDA01000001.1"/>
</dbReference>
<accession>A0A5C4LRN1</accession>
<dbReference type="PANTHER" id="PTHR43867">
    <property type="entry name" value="CELLULOSE SYNTHASE CATALYTIC SUBUNIT A [UDP-FORMING]"/>
    <property type="match status" value="1"/>
</dbReference>
<dbReference type="Pfam" id="PF03552">
    <property type="entry name" value="Cellulose_synt"/>
    <property type="match status" value="1"/>
</dbReference>
<dbReference type="InterPro" id="IPR003919">
    <property type="entry name" value="Cell_synth_A"/>
</dbReference>
<feature type="transmembrane region" description="Helical" evidence="7">
    <location>
        <begin position="87"/>
        <end position="111"/>
    </location>
</feature>
<dbReference type="InterPro" id="IPR005150">
    <property type="entry name" value="Cellulose_synth"/>
</dbReference>
<keyword evidence="7" id="KW-0997">Cell inner membrane</keyword>
<evidence type="ECO:0000256" key="6">
    <source>
        <dbReference type="ARBA" id="ARBA00023136"/>
    </source>
</evidence>
<comment type="function">
    <text evidence="7">Catalytic subunit of cellulose synthase. It polymerizes uridine 5'-diphosphate glucose to cellulose.</text>
</comment>
<dbReference type="Gene3D" id="3.90.550.10">
    <property type="entry name" value="Spore Coat Polysaccharide Biosynthesis Protein SpsA, Chain A"/>
    <property type="match status" value="1"/>
</dbReference>
<feature type="transmembrane region" description="Helical" evidence="7">
    <location>
        <begin position="509"/>
        <end position="532"/>
    </location>
</feature>
<comment type="catalytic activity">
    <reaction evidence="7">
        <text>[(1-&gt;4)-beta-D-glucosyl](n) + UDP-alpha-D-glucose = [(1-&gt;4)-beta-D-glucosyl](n+1) + UDP + H(+)</text>
        <dbReference type="Rhea" id="RHEA:19929"/>
        <dbReference type="Rhea" id="RHEA-COMP:10033"/>
        <dbReference type="Rhea" id="RHEA-COMP:10034"/>
        <dbReference type="ChEBI" id="CHEBI:15378"/>
        <dbReference type="ChEBI" id="CHEBI:18246"/>
        <dbReference type="ChEBI" id="CHEBI:58223"/>
        <dbReference type="ChEBI" id="CHEBI:58885"/>
        <dbReference type="EC" id="2.4.1.12"/>
    </reaction>
</comment>
<dbReference type="GO" id="GO:0016760">
    <property type="term" value="F:cellulose synthase (UDP-forming) activity"/>
    <property type="evidence" value="ECO:0007669"/>
    <property type="project" value="UniProtKB-EC"/>
</dbReference>
<keyword evidence="10" id="KW-1185">Reference proteome</keyword>
<feature type="transmembrane region" description="Helical" evidence="7">
    <location>
        <begin position="396"/>
        <end position="424"/>
    </location>
</feature>
<evidence type="ECO:0000256" key="3">
    <source>
        <dbReference type="ARBA" id="ARBA00022679"/>
    </source>
</evidence>
<protein>
    <recommendedName>
        <fullName evidence="7">Cellulose synthase catalytic subunit [UDP-forming]</fullName>
        <ecNumber evidence="7">2.4.1.12</ecNumber>
    </recommendedName>
</protein>
<dbReference type="InterPro" id="IPR050321">
    <property type="entry name" value="Glycosyltr_2/OpgH_subfam"/>
</dbReference>
<dbReference type="GO" id="GO:0012505">
    <property type="term" value="C:endomembrane system"/>
    <property type="evidence" value="ECO:0007669"/>
    <property type="project" value="UniProtKB-SubCell"/>
</dbReference>
<feature type="transmembrane region" description="Helical" evidence="7">
    <location>
        <begin position="539"/>
        <end position="562"/>
    </location>
</feature>
<keyword evidence="6 7" id="KW-0472">Membrane</keyword>
<dbReference type="OrthoDB" id="9806824at2"/>
<sequence length="907" mass="95815">MAASALRWAVWALSAFVTVGLLVQPVGAEAQTWLCGAACAGMVALWLLFPRRGLPRLAFLALGTLVVIRYVYWRLTGTLPSLDDPVGLGFGLLLLAAELYCVLILAISLVVTADPLVRETAPLPAELPAIDVLIPSYNEPTSILAVTLAAALNLDYPAEKLTVWLLDDGGTDQKCADPNPGKAASARARRAELQALCTDLGARYLTRARNEHAKAGNLNNGLSASRAEIVLVLDADHAPFRSFLTETIGLFAQDPNLFLVQTPHVFINPDPIERNLRTFARMPSENEMFYGVTQAGLDKWNGSFFCGSAALLRRRALDAVGGFSGITITEDCETALDLHGRGWTSAYVAKPLIAGLQPESLADFIVQRSRWCQGMIQILMLKNPLLKPGLRPIQRLAYLSSMTFWFFPLPRLVFMLAPLLHIFFDVKIFVSSVDEALAYTATYMVANLMIQNYLYGHVRWPLVSELYEYVQGVFLARSIVSVIASPRRPSFSVTAKGVSLEHDHLSALAWPYVAIFAGLAAGCGMAAWRYLYEPGVTSLMLVVGLWCAFNLVIAGVALGVVAERRQDERVPSLPVGRPAEAAIGAERVAVVVERMSPEAATLRRADGAPFPAMPEGGRLHAEGGALRFAVRAVPAPDRCVVALAPLATADYRIVAGLIYGDAGALRDFLGQRRRHRDLVTGLLRVLAWGLSEPVRALSYLGKAAPPALPAPDAAATMPQAVLAAAAPEVVALAVDPAPQRILADEIFRELAAPAASVSKPAASVPAAVLAAPVPAAPLPIVPATAPAIAPAAFRAGPPPASVPVPDPAPAPVVPASEAPVVEAAWRAAISGLAAAALPAAADAATEARPPDAAAWAESIRALAGVAAAPVAFAPPPRAPAAETAPGSDARDLIATLRDALAAPRNAA</sequence>
<dbReference type="EMBL" id="VDDA01000001">
    <property type="protein sequence ID" value="TNC15707.1"/>
    <property type="molecule type" value="Genomic_DNA"/>
</dbReference>
<dbReference type="InterPro" id="IPR029044">
    <property type="entry name" value="Nucleotide-diphossugar_trans"/>
</dbReference>
<evidence type="ECO:0000256" key="4">
    <source>
        <dbReference type="ARBA" id="ARBA00022692"/>
    </source>
</evidence>
<evidence type="ECO:0000313" key="10">
    <source>
        <dbReference type="Proteomes" id="UP000305267"/>
    </source>
</evidence>
<name>A0A5C4LRN1_9HYPH</name>
<evidence type="ECO:0000259" key="8">
    <source>
        <dbReference type="Pfam" id="PF00535"/>
    </source>
</evidence>
<feature type="transmembrane region" description="Helical" evidence="7">
    <location>
        <begin position="56"/>
        <end position="75"/>
    </location>
</feature>
<keyword evidence="5 7" id="KW-1133">Transmembrane helix</keyword>
<comment type="cofactor">
    <cofactor evidence="7">
        <name>Mg(2+)</name>
        <dbReference type="ChEBI" id="CHEBI:18420"/>
    </cofactor>
</comment>
<feature type="domain" description="Glycosyltransferase 2-like" evidence="8">
    <location>
        <begin position="132"/>
        <end position="320"/>
    </location>
</feature>
<dbReference type="PRINTS" id="PR01439">
    <property type="entry name" value="CELLSNTHASEA"/>
</dbReference>
<dbReference type="PANTHER" id="PTHR43867:SF2">
    <property type="entry name" value="CELLULOSE SYNTHASE CATALYTIC SUBUNIT A [UDP-FORMING]"/>
    <property type="match status" value="1"/>
</dbReference>
<comment type="pathway">
    <text evidence="7">Glycan metabolism; bacterial cellulose biosynthesis.</text>
</comment>
<keyword evidence="7" id="KW-1003">Cell membrane</keyword>
<dbReference type="EC" id="2.4.1.12" evidence="7"/>
<feature type="transmembrane region" description="Helical" evidence="7">
    <location>
        <begin position="30"/>
        <end position="49"/>
    </location>
</feature>
<dbReference type="UniPathway" id="UPA00694"/>
<feature type="transmembrane region" description="Helical" evidence="7">
    <location>
        <begin position="5"/>
        <end position="24"/>
    </location>
</feature>
<keyword evidence="7" id="KW-0973">c-di-GMP</keyword>
<reference evidence="9 10" key="1">
    <citation type="submission" date="2019-06" db="EMBL/GenBank/DDBJ databases">
        <title>Genome of Methylobacterium sp. 17Sr1-39.</title>
        <authorList>
            <person name="Seo T."/>
        </authorList>
    </citation>
    <scope>NUCLEOTIDE SEQUENCE [LARGE SCALE GENOMIC DNA]</scope>
    <source>
        <strain evidence="9 10">17Sr1-39</strain>
    </source>
</reference>
<dbReference type="GO" id="GO:0030244">
    <property type="term" value="P:cellulose biosynthetic process"/>
    <property type="evidence" value="ECO:0007669"/>
    <property type="project" value="UniProtKB-KW"/>
</dbReference>
<dbReference type="GO" id="GO:0005886">
    <property type="term" value="C:plasma membrane"/>
    <property type="evidence" value="ECO:0007669"/>
    <property type="project" value="UniProtKB-SubCell"/>
</dbReference>
<evidence type="ECO:0000256" key="1">
    <source>
        <dbReference type="ARBA" id="ARBA00004127"/>
    </source>
</evidence>
<gene>
    <name evidence="9" type="primary">bcsA</name>
    <name evidence="9" type="ORF">FF100_00035</name>
</gene>
<dbReference type="GO" id="GO:0035438">
    <property type="term" value="F:cyclic-di-GMP binding"/>
    <property type="evidence" value="ECO:0007669"/>
    <property type="project" value="InterPro"/>
</dbReference>
<keyword evidence="3 7" id="KW-0808">Transferase</keyword>
<dbReference type="NCBIfam" id="TIGR03030">
    <property type="entry name" value="CelA"/>
    <property type="match status" value="1"/>
</dbReference>
<proteinExistence type="predicted"/>
<keyword evidence="2 7" id="KW-0328">Glycosyltransferase</keyword>
<comment type="caution">
    <text evidence="9">The sequence shown here is derived from an EMBL/GenBank/DDBJ whole genome shotgun (WGS) entry which is preliminary data.</text>
</comment>
<evidence type="ECO:0000313" key="9">
    <source>
        <dbReference type="EMBL" id="TNC15707.1"/>
    </source>
</evidence>
<dbReference type="Pfam" id="PF00535">
    <property type="entry name" value="Glycos_transf_2"/>
    <property type="match status" value="1"/>
</dbReference>
<dbReference type="AlphaFoldDB" id="A0A5C4LRN1"/>
<evidence type="ECO:0000256" key="2">
    <source>
        <dbReference type="ARBA" id="ARBA00022676"/>
    </source>
</evidence>
<keyword evidence="4 7" id="KW-0812">Transmembrane</keyword>
<dbReference type="Proteomes" id="UP000305267">
    <property type="component" value="Unassembled WGS sequence"/>
</dbReference>
<dbReference type="GO" id="GO:0006011">
    <property type="term" value="P:UDP-alpha-D-glucose metabolic process"/>
    <property type="evidence" value="ECO:0007669"/>
    <property type="project" value="InterPro"/>
</dbReference>
<dbReference type="CDD" id="cd06421">
    <property type="entry name" value="CESA_CelA_like"/>
    <property type="match status" value="1"/>
</dbReference>
<dbReference type="SUPFAM" id="SSF53448">
    <property type="entry name" value="Nucleotide-diphospho-sugar transferases"/>
    <property type="match status" value="1"/>
</dbReference>
<evidence type="ECO:0000256" key="7">
    <source>
        <dbReference type="RuleBase" id="RU365020"/>
    </source>
</evidence>
<evidence type="ECO:0000256" key="5">
    <source>
        <dbReference type="ARBA" id="ARBA00022989"/>
    </source>
</evidence>